<name>A0A2N3WX47_9NOCA</name>
<keyword evidence="3" id="KW-1185">Reference proteome</keyword>
<proteinExistence type="predicted"/>
<protein>
    <recommendedName>
        <fullName evidence="4">Secreted protein</fullName>
    </recommendedName>
</protein>
<evidence type="ECO:0000313" key="2">
    <source>
        <dbReference type="EMBL" id="PKV98425.1"/>
    </source>
</evidence>
<dbReference type="AlphaFoldDB" id="A0A2N3WX47"/>
<gene>
    <name evidence="2" type="ORF">ATK86_0444</name>
</gene>
<evidence type="ECO:0000313" key="3">
    <source>
        <dbReference type="Proteomes" id="UP000233766"/>
    </source>
</evidence>
<dbReference type="Proteomes" id="UP000233766">
    <property type="component" value="Unassembled WGS sequence"/>
</dbReference>
<sequence>MRNTLRIAAASVAVAGLVGASAGTAAAETGSSAVDAGSAAASSVGELAGRGDIIGLIVLLGITPLQMLTGGICDVATFAGSASPCTPGPRHY</sequence>
<evidence type="ECO:0000256" key="1">
    <source>
        <dbReference type="SAM" id="SignalP"/>
    </source>
</evidence>
<comment type="caution">
    <text evidence="2">The sequence shown here is derived from an EMBL/GenBank/DDBJ whole genome shotgun (WGS) entry which is preliminary data.</text>
</comment>
<feature type="signal peptide" evidence="1">
    <location>
        <begin position="1"/>
        <end position="27"/>
    </location>
</feature>
<evidence type="ECO:0008006" key="4">
    <source>
        <dbReference type="Google" id="ProtNLM"/>
    </source>
</evidence>
<dbReference type="RefSeq" id="WP_101462888.1">
    <property type="nucleotide sequence ID" value="NZ_PJMW01000001.1"/>
</dbReference>
<dbReference type="EMBL" id="PJMW01000001">
    <property type="protein sequence ID" value="PKV98425.1"/>
    <property type="molecule type" value="Genomic_DNA"/>
</dbReference>
<organism evidence="2 3">
    <name type="scientific">Nocardia fluminea</name>
    <dbReference type="NCBI Taxonomy" id="134984"/>
    <lineage>
        <taxon>Bacteria</taxon>
        <taxon>Bacillati</taxon>
        <taxon>Actinomycetota</taxon>
        <taxon>Actinomycetes</taxon>
        <taxon>Mycobacteriales</taxon>
        <taxon>Nocardiaceae</taxon>
        <taxon>Nocardia</taxon>
    </lineage>
</organism>
<keyword evidence="1" id="KW-0732">Signal</keyword>
<accession>A0A2N3WX47</accession>
<feature type="chain" id="PRO_5014937105" description="Secreted protein" evidence="1">
    <location>
        <begin position="28"/>
        <end position="92"/>
    </location>
</feature>
<reference evidence="2 3" key="1">
    <citation type="submission" date="2017-12" db="EMBL/GenBank/DDBJ databases">
        <title>Sequencing the genomes of 1000 Actinobacteria strains.</title>
        <authorList>
            <person name="Klenk H.-P."/>
        </authorList>
    </citation>
    <scope>NUCLEOTIDE SEQUENCE [LARGE SCALE GENOMIC DNA]</scope>
    <source>
        <strain evidence="2 3">DSM 44489</strain>
    </source>
</reference>